<dbReference type="GO" id="GO:0000480">
    <property type="term" value="P:endonucleolytic cleavage in 5'-ETS of tricistronic rRNA transcript (SSU-rRNA, 5.8S rRNA, LSU-rRNA)"/>
    <property type="evidence" value="ECO:0007669"/>
    <property type="project" value="TreeGrafter"/>
</dbReference>
<dbReference type="OrthoDB" id="9987665at2759"/>
<proteinExistence type="predicted"/>
<dbReference type="GO" id="GO:0005730">
    <property type="term" value="C:nucleolus"/>
    <property type="evidence" value="ECO:0007669"/>
    <property type="project" value="TreeGrafter"/>
</dbReference>
<evidence type="ECO:0000256" key="2">
    <source>
        <dbReference type="SAM" id="MobiDB-lite"/>
    </source>
</evidence>
<organism evidence="3 4">
    <name type="scientific">Bursaphelenchus xylophilus</name>
    <name type="common">Pinewood nematode worm</name>
    <name type="synonym">Aphelenchoides xylophilus</name>
    <dbReference type="NCBI Taxonomy" id="6326"/>
    <lineage>
        <taxon>Eukaryota</taxon>
        <taxon>Metazoa</taxon>
        <taxon>Ecdysozoa</taxon>
        <taxon>Nematoda</taxon>
        <taxon>Chromadorea</taxon>
        <taxon>Rhabditida</taxon>
        <taxon>Tylenchina</taxon>
        <taxon>Tylenchomorpha</taxon>
        <taxon>Aphelenchoidea</taxon>
        <taxon>Aphelenchoididae</taxon>
        <taxon>Bursaphelenchus</taxon>
    </lineage>
</organism>
<dbReference type="Proteomes" id="UP000582659">
    <property type="component" value="Unassembled WGS sequence"/>
</dbReference>
<dbReference type="EMBL" id="CAJFCV020000004">
    <property type="protein sequence ID" value="CAG9113759.1"/>
    <property type="molecule type" value="Genomic_DNA"/>
</dbReference>
<reference evidence="3" key="1">
    <citation type="submission" date="2020-09" db="EMBL/GenBank/DDBJ databases">
        <authorList>
            <person name="Kikuchi T."/>
        </authorList>
    </citation>
    <scope>NUCLEOTIDE SEQUENCE</scope>
    <source>
        <strain evidence="3">Ka4C1</strain>
    </source>
</reference>
<accession>A0A7I8XE49</accession>
<dbReference type="SUPFAM" id="SSF48371">
    <property type="entry name" value="ARM repeat"/>
    <property type="match status" value="1"/>
</dbReference>
<dbReference type="GO" id="GO:0000447">
    <property type="term" value="P:endonucleolytic cleavage in ITS1 to separate SSU-rRNA from 5.8S rRNA and LSU-rRNA from tricistronic rRNA transcript (SSU-rRNA, 5.8S rRNA, LSU-rRNA)"/>
    <property type="evidence" value="ECO:0007669"/>
    <property type="project" value="TreeGrafter"/>
</dbReference>
<dbReference type="Pfam" id="PF22493">
    <property type="entry name" value="PUF_NOP9"/>
    <property type="match status" value="1"/>
</dbReference>
<dbReference type="AlphaFoldDB" id="A0A7I8XE49"/>
<dbReference type="Proteomes" id="UP000659654">
    <property type="component" value="Unassembled WGS sequence"/>
</dbReference>
<keyword evidence="4" id="KW-1185">Reference proteome</keyword>
<dbReference type="GO" id="GO:0030686">
    <property type="term" value="C:90S preribosome"/>
    <property type="evidence" value="ECO:0007669"/>
    <property type="project" value="TreeGrafter"/>
</dbReference>
<feature type="region of interest" description="Disordered" evidence="2">
    <location>
        <begin position="1"/>
        <end position="41"/>
    </location>
</feature>
<dbReference type="Gene3D" id="1.25.10.10">
    <property type="entry name" value="Leucine-rich Repeat Variant"/>
    <property type="match status" value="1"/>
</dbReference>
<feature type="compositionally biased region" description="Basic and acidic residues" evidence="2">
    <location>
        <begin position="7"/>
        <end position="41"/>
    </location>
</feature>
<dbReference type="GO" id="GO:0003723">
    <property type="term" value="F:RNA binding"/>
    <property type="evidence" value="ECO:0007669"/>
    <property type="project" value="InterPro"/>
</dbReference>
<feature type="region of interest" description="Disordered" evidence="2">
    <location>
        <begin position="566"/>
        <end position="608"/>
    </location>
</feature>
<evidence type="ECO:0000313" key="3">
    <source>
        <dbReference type="EMBL" id="CAD5224828.1"/>
    </source>
</evidence>
<dbReference type="InterPro" id="IPR011989">
    <property type="entry name" value="ARM-like"/>
</dbReference>
<evidence type="ECO:0000313" key="4">
    <source>
        <dbReference type="Proteomes" id="UP000659654"/>
    </source>
</evidence>
<sequence length="608" mass="70105">MTRKRRIPENHEDSHQKQPRYQENREEKHDEQGEGGEHAGKGEFPVTLVRYLEQMAKEKPTGEMLEIFAEKCLEEVEGQEEHLLHFVDGCLAVEAVFTKSAEAAFEYLKRLQRYKKNQRIQLMYTRSAERVIERLILTMVPFQDEHEEIISAWIDLLIENWNDVISDQACSFLIRAIAKALCGINPQLAANKSIQDALKSLDKKKLPKGWIRQELEKLYLRAFDYNSMQAMLVIQPVSLILQDFAALERRAQTGHVQTFVAKFIEDDKNLLDSFSNRASSRLWEQLIANVDEQIHESLFVGFISDHFKVLATHPTANYPLKTFLSSTKSEEIASEVSTLFLEILPDLIDQNKLWIVSPALKLIANFAELQEDVVKNLRKLFKSSKKENRTHFLPNVVCLNDSEIEEADGKIEFNVEKAKVNGSLILTQLFHFKKNQTLLASLNSLKESTLNSLTESAVGSHVFDGFFASKNIDVSVKIELFEKLNPGKLIKDKYGSRIFEHFWFETELSPEYRENLIKNLFTPLLTSTDKNRFVYILINKVGIREYRENPKRWRQSLDQKIAEGRQGLQLDFSNKGDDKTGNSGGPATSIASKKRKKKNFKRFENKNE</sequence>
<dbReference type="PANTHER" id="PTHR13102:SF0">
    <property type="entry name" value="NUCLEOLAR PROTEIN 9"/>
    <property type="match status" value="1"/>
</dbReference>
<dbReference type="EMBL" id="CAJFDI010000004">
    <property type="protein sequence ID" value="CAD5224828.1"/>
    <property type="molecule type" value="Genomic_DNA"/>
</dbReference>
<dbReference type="GO" id="GO:0030688">
    <property type="term" value="C:preribosome, small subunit precursor"/>
    <property type="evidence" value="ECO:0007669"/>
    <property type="project" value="TreeGrafter"/>
</dbReference>
<comment type="caution">
    <text evidence="3">The sequence shown here is derived from an EMBL/GenBank/DDBJ whole genome shotgun (WGS) entry which is preliminary data.</text>
</comment>
<protein>
    <submittedName>
        <fullName evidence="3">(pine wood nematode) hypothetical protein</fullName>
    </submittedName>
</protein>
<dbReference type="InterPro" id="IPR040000">
    <property type="entry name" value="NOP9"/>
</dbReference>
<dbReference type="GO" id="GO:0000472">
    <property type="term" value="P:endonucleolytic cleavage to generate mature 5'-end of SSU-rRNA from (SSU-rRNA, 5.8S rRNA, LSU-rRNA)"/>
    <property type="evidence" value="ECO:0007669"/>
    <property type="project" value="TreeGrafter"/>
</dbReference>
<dbReference type="PANTHER" id="PTHR13102">
    <property type="entry name" value="NUCLEOLAR PROTEIN 9"/>
    <property type="match status" value="1"/>
</dbReference>
<dbReference type="InterPro" id="IPR016024">
    <property type="entry name" value="ARM-type_fold"/>
</dbReference>
<dbReference type="SMR" id="A0A7I8XE49"/>
<gene>
    <name evidence="3" type="ORF">BXYJ_LOCUS8239</name>
</gene>
<evidence type="ECO:0000256" key="1">
    <source>
        <dbReference type="ARBA" id="ARBA00022737"/>
    </source>
</evidence>
<keyword evidence="1" id="KW-0677">Repeat</keyword>
<name>A0A7I8XE49_BURXY</name>
<dbReference type="InterPro" id="IPR001313">
    <property type="entry name" value="Pumilio_RNA-bd_rpt"/>
</dbReference>
<dbReference type="GO" id="GO:0000056">
    <property type="term" value="P:ribosomal small subunit export from nucleus"/>
    <property type="evidence" value="ECO:0007669"/>
    <property type="project" value="TreeGrafter"/>
</dbReference>